<comment type="caution">
    <text evidence="19">The sequence shown here is derived from an EMBL/GenBank/DDBJ whole genome shotgun (WGS) entry which is preliminary data.</text>
</comment>
<evidence type="ECO:0000256" key="12">
    <source>
        <dbReference type="ARBA" id="ARBA00026028"/>
    </source>
</evidence>
<evidence type="ECO:0000256" key="3">
    <source>
        <dbReference type="ARBA" id="ARBA00015325"/>
    </source>
</evidence>
<evidence type="ECO:0000256" key="15">
    <source>
        <dbReference type="ARBA" id="ARBA00033342"/>
    </source>
</evidence>
<evidence type="ECO:0000256" key="1">
    <source>
        <dbReference type="ARBA" id="ARBA00004651"/>
    </source>
</evidence>
<dbReference type="NCBIfam" id="TIGR03592">
    <property type="entry name" value="yidC_oxa1_cterm"/>
    <property type="match status" value="1"/>
</dbReference>
<dbReference type="AlphaFoldDB" id="A0A7W3QLV8"/>
<organism evidence="19 20">
    <name type="scientific">Actinomadura namibiensis</name>
    <dbReference type="NCBI Taxonomy" id="182080"/>
    <lineage>
        <taxon>Bacteria</taxon>
        <taxon>Bacillati</taxon>
        <taxon>Actinomycetota</taxon>
        <taxon>Actinomycetes</taxon>
        <taxon>Streptosporangiales</taxon>
        <taxon>Thermomonosporaceae</taxon>
        <taxon>Actinomadura</taxon>
    </lineage>
</organism>
<evidence type="ECO:0000256" key="14">
    <source>
        <dbReference type="ARBA" id="ARBA00033245"/>
    </source>
</evidence>
<evidence type="ECO:0000256" key="16">
    <source>
        <dbReference type="RuleBase" id="RU003945"/>
    </source>
</evidence>
<evidence type="ECO:0000256" key="13">
    <source>
        <dbReference type="ARBA" id="ARBA00031538"/>
    </source>
</evidence>
<name>A0A7W3QLV8_ACTNM</name>
<dbReference type="RefSeq" id="WP_182844243.1">
    <property type="nucleotide sequence ID" value="NZ_BAAALP010000014.1"/>
</dbReference>
<evidence type="ECO:0000256" key="11">
    <source>
        <dbReference type="ARBA" id="ARBA00025034"/>
    </source>
</evidence>
<feature type="domain" description="Membrane insertase YidC/Oxa/ALB C-terminal" evidence="18">
    <location>
        <begin position="33"/>
        <end position="223"/>
    </location>
</feature>
<dbReference type="GO" id="GO:0051205">
    <property type="term" value="P:protein insertion into membrane"/>
    <property type="evidence" value="ECO:0007669"/>
    <property type="project" value="TreeGrafter"/>
</dbReference>
<comment type="function">
    <text evidence="11">Required for the insertion and/or proper folding and/or complex formation of integral membrane proteins into the membrane. Involved in integration of membrane proteins that insert both dependently and independently of the Sec translocase complex, as well as at least some lipoproteins. Aids folding of multispanning membrane proteins.</text>
</comment>
<dbReference type="CDD" id="cd20070">
    <property type="entry name" value="5TM_YidC_Alb3"/>
    <property type="match status" value="1"/>
</dbReference>
<feature type="transmembrane region" description="Helical" evidence="17">
    <location>
        <begin position="115"/>
        <end position="138"/>
    </location>
</feature>
<dbReference type="GO" id="GO:0015031">
    <property type="term" value="P:protein transport"/>
    <property type="evidence" value="ECO:0007669"/>
    <property type="project" value="UniProtKB-KW"/>
</dbReference>
<evidence type="ECO:0000256" key="17">
    <source>
        <dbReference type="SAM" id="Phobius"/>
    </source>
</evidence>
<comment type="subcellular location">
    <subcellularLocation>
        <location evidence="1">Cell membrane</location>
        <topology evidence="1">Multi-pass membrane protein</topology>
    </subcellularLocation>
    <subcellularLocation>
        <location evidence="16">Membrane</location>
        <topology evidence="16">Multi-pass membrane protein</topology>
    </subcellularLocation>
</comment>
<evidence type="ECO:0000256" key="10">
    <source>
        <dbReference type="ARBA" id="ARBA00023186"/>
    </source>
</evidence>
<accession>A0A7W3QLV8</accession>
<feature type="transmembrane region" description="Helical" evidence="17">
    <location>
        <begin position="150"/>
        <end position="172"/>
    </location>
</feature>
<keyword evidence="7" id="KW-0653">Protein transport</keyword>
<dbReference type="InterPro" id="IPR028055">
    <property type="entry name" value="YidC/Oxa/ALB_C"/>
</dbReference>
<dbReference type="InterPro" id="IPR047196">
    <property type="entry name" value="YidC_ALB_C"/>
</dbReference>
<keyword evidence="5" id="KW-1003">Cell membrane</keyword>
<feature type="transmembrane region" description="Helical" evidence="17">
    <location>
        <begin position="184"/>
        <end position="210"/>
    </location>
</feature>
<dbReference type="PANTHER" id="PTHR12428:SF65">
    <property type="entry name" value="CYTOCHROME C OXIDASE ASSEMBLY PROTEIN COX18, MITOCHONDRIAL"/>
    <property type="match status" value="1"/>
</dbReference>
<evidence type="ECO:0000256" key="2">
    <source>
        <dbReference type="ARBA" id="ARBA00010527"/>
    </source>
</evidence>
<dbReference type="PANTHER" id="PTHR12428">
    <property type="entry name" value="OXA1"/>
    <property type="match status" value="1"/>
</dbReference>
<sequence length="231" mass="24492">MFLLDAPVSAAHDLVAGLAGALSPVAGDLATAAAIVLFTMGVRLLLLPLSVAQARGERSRRRLLPKVRELQRKHAKDPRLLRRETLELYRAEGTPLAGCLPALAQLPFFTVMYRLFLSATVAGHQNLLLAHTLLAAPLGQNWIGVLGGGILSPAPLVFLGLFALLLAVAWVTSRRVPADAPMAGVLRLMPFGTVAVAAFVPLAAGLYLLVSTAWTAVERAVLHRRIVAPAA</sequence>
<feature type="transmembrane region" description="Helical" evidence="17">
    <location>
        <begin position="29"/>
        <end position="52"/>
    </location>
</feature>
<dbReference type="GO" id="GO:0005886">
    <property type="term" value="C:plasma membrane"/>
    <property type="evidence" value="ECO:0007669"/>
    <property type="project" value="UniProtKB-SubCell"/>
</dbReference>
<keyword evidence="4" id="KW-0813">Transport</keyword>
<evidence type="ECO:0000313" key="19">
    <source>
        <dbReference type="EMBL" id="MBA8951944.1"/>
    </source>
</evidence>
<dbReference type="EMBL" id="JACJIA010000004">
    <property type="protein sequence ID" value="MBA8951944.1"/>
    <property type="molecule type" value="Genomic_DNA"/>
</dbReference>
<evidence type="ECO:0000256" key="4">
    <source>
        <dbReference type="ARBA" id="ARBA00022448"/>
    </source>
</evidence>
<keyword evidence="9 17" id="KW-0472">Membrane</keyword>
<evidence type="ECO:0000256" key="8">
    <source>
        <dbReference type="ARBA" id="ARBA00022989"/>
    </source>
</evidence>
<evidence type="ECO:0000256" key="5">
    <source>
        <dbReference type="ARBA" id="ARBA00022475"/>
    </source>
</evidence>
<dbReference type="Proteomes" id="UP000572680">
    <property type="component" value="Unassembled WGS sequence"/>
</dbReference>
<evidence type="ECO:0000259" key="18">
    <source>
        <dbReference type="Pfam" id="PF02096"/>
    </source>
</evidence>
<gene>
    <name evidence="19" type="ORF">HNR61_003584</name>
</gene>
<protein>
    <recommendedName>
        <fullName evidence="3">Membrane protein insertase YidC</fullName>
    </recommendedName>
    <alternativeName>
        <fullName evidence="15">Foldase YidC</fullName>
    </alternativeName>
    <alternativeName>
        <fullName evidence="14">Membrane integrase YidC</fullName>
    </alternativeName>
    <alternativeName>
        <fullName evidence="13">Membrane protein YidC</fullName>
    </alternativeName>
</protein>
<comment type="subunit">
    <text evidence="12">Interacts with the Sec translocase complex via SecD. Specifically interacts with transmembrane segments of nascent integral membrane proteins during membrane integration.</text>
</comment>
<keyword evidence="10" id="KW-0143">Chaperone</keyword>
<dbReference type="GO" id="GO:0032977">
    <property type="term" value="F:membrane insertase activity"/>
    <property type="evidence" value="ECO:0007669"/>
    <property type="project" value="InterPro"/>
</dbReference>
<keyword evidence="8 17" id="KW-1133">Transmembrane helix</keyword>
<dbReference type="Pfam" id="PF02096">
    <property type="entry name" value="60KD_IMP"/>
    <property type="match status" value="1"/>
</dbReference>
<proteinExistence type="inferred from homology"/>
<keyword evidence="20" id="KW-1185">Reference proteome</keyword>
<evidence type="ECO:0000256" key="7">
    <source>
        <dbReference type="ARBA" id="ARBA00022927"/>
    </source>
</evidence>
<evidence type="ECO:0000256" key="9">
    <source>
        <dbReference type="ARBA" id="ARBA00023136"/>
    </source>
</evidence>
<evidence type="ECO:0000256" key="6">
    <source>
        <dbReference type="ARBA" id="ARBA00022692"/>
    </source>
</evidence>
<dbReference type="InterPro" id="IPR001708">
    <property type="entry name" value="YidC/ALB3/OXA1/COX18"/>
</dbReference>
<keyword evidence="6 16" id="KW-0812">Transmembrane</keyword>
<reference evidence="19 20" key="1">
    <citation type="submission" date="2020-08" db="EMBL/GenBank/DDBJ databases">
        <title>Genomic Encyclopedia of Type Strains, Phase IV (KMG-IV): sequencing the most valuable type-strain genomes for metagenomic binning, comparative biology and taxonomic classification.</title>
        <authorList>
            <person name="Goeker M."/>
        </authorList>
    </citation>
    <scope>NUCLEOTIDE SEQUENCE [LARGE SCALE GENOMIC DNA]</scope>
    <source>
        <strain evidence="19 20">DSM 44197</strain>
    </source>
</reference>
<comment type="similarity">
    <text evidence="2">Belongs to the OXA1/ALB3/YidC family. Type 1 subfamily.</text>
</comment>
<evidence type="ECO:0000313" key="20">
    <source>
        <dbReference type="Proteomes" id="UP000572680"/>
    </source>
</evidence>